<dbReference type="EC" id="4.2.1.19" evidence="6 7"/>
<dbReference type="HAMAP" id="MF_00076">
    <property type="entry name" value="HisB"/>
    <property type="match status" value="1"/>
</dbReference>
<dbReference type="RefSeq" id="WP_017832899.1">
    <property type="nucleotide sequence ID" value="NZ_JSUH01000016.1"/>
</dbReference>
<dbReference type="Pfam" id="PF00475">
    <property type="entry name" value="IGPD"/>
    <property type="match status" value="1"/>
</dbReference>
<feature type="region of interest" description="Disordered" evidence="8">
    <location>
        <begin position="1"/>
        <end position="26"/>
    </location>
</feature>
<dbReference type="NCBIfam" id="NF002110">
    <property type="entry name" value="PRK00951.1-6"/>
    <property type="match status" value="1"/>
</dbReference>
<dbReference type="CDD" id="cd07914">
    <property type="entry name" value="IGPD"/>
    <property type="match status" value="1"/>
</dbReference>
<evidence type="ECO:0000256" key="8">
    <source>
        <dbReference type="SAM" id="MobiDB-lite"/>
    </source>
</evidence>
<dbReference type="EMBL" id="JSUH01000016">
    <property type="protein sequence ID" value="KHD96488.1"/>
    <property type="molecule type" value="Genomic_DNA"/>
</dbReference>
<keyword evidence="3 6" id="KW-0028">Amino-acid biosynthesis</keyword>
<keyword evidence="5 6" id="KW-0456">Lyase</keyword>
<keyword evidence="6" id="KW-0963">Cytoplasm</keyword>
<gene>
    <name evidence="6" type="primary">hisB</name>
    <name evidence="9" type="ORF">GY22_15210</name>
</gene>
<dbReference type="OrthoDB" id="9790411at2"/>
<dbReference type="SUPFAM" id="SSF54211">
    <property type="entry name" value="Ribosomal protein S5 domain 2-like"/>
    <property type="match status" value="2"/>
</dbReference>
<dbReference type="InterPro" id="IPR020568">
    <property type="entry name" value="Ribosomal_Su5_D2-typ_SF"/>
</dbReference>
<dbReference type="Proteomes" id="UP000030466">
    <property type="component" value="Unassembled WGS sequence"/>
</dbReference>
<dbReference type="FunFam" id="3.30.230.40:FF:000003">
    <property type="entry name" value="Imidazoleglycerol-phosphate dehydratase HisB"/>
    <property type="match status" value="1"/>
</dbReference>
<evidence type="ECO:0000256" key="7">
    <source>
        <dbReference type="RuleBase" id="RU000599"/>
    </source>
</evidence>
<dbReference type="InterPro" id="IPR000807">
    <property type="entry name" value="ImidazoleglycerolP_deHydtase"/>
</dbReference>
<evidence type="ECO:0000256" key="6">
    <source>
        <dbReference type="HAMAP-Rule" id="MF_00076"/>
    </source>
</evidence>
<evidence type="ECO:0000256" key="4">
    <source>
        <dbReference type="ARBA" id="ARBA00023102"/>
    </source>
</evidence>
<dbReference type="GO" id="GO:0005737">
    <property type="term" value="C:cytoplasm"/>
    <property type="evidence" value="ECO:0007669"/>
    <property type="project" value="UniProtKB-SubCell"/>
</dbReference>
<sequence>MSDQTTTGTRAPRRAALERRTSESTVSVEIDLDGTGENDIDTSVPFYDHMLTALSKHSLIDMRIRATGDTHIDVHHTVEDTAIVLGDALRQALGEKAGIRRFGEATVPLDEALANAVVDISGRPYAVHTGEPEGQQYHLIGGHFTGSMVQHVFESLAHHAGICLHVTLLAGRDPHHIAEAQFKALARALRQAVEPDPRVRGIPSTKGAL</sequence>
<protein>
    <recommendedName>
        <fullName evidence="2 6">Imidazoleglycerol-phosphate dehydratase</fullName>
        <shortName evidence="6">IGPD</shortName>
        <ecNumber evidence="6 7">4.2.1.19</ecNumber>
    </recommendedName>
</protein>
<keyword evidence="4 6" id="KW-0368">Histidine biosynthesis</keyword>
<accession>A0A0A6VQ08</accession>
<dbReference type="GO" id="GO:0000105">
    <property type="term" value="P:L-histidine biosynthetic process"/>
    <property type="evidence" value="ECO:0007669"/>
    <property type="project" value="UniProtKB-UniRule"/>
</dbReference>
<feature type="compositionally biased region" description="Low complexity" evidence="8">
    <location>
        <begin position="1"/>
        <end position="10"/>
    </location>
</feature>
<dbReference type="PROSITE" id="PS00954">
    <property type="entry name" value="IGP_DEHYDRATASE_1"/>
    <property type="match status" value="1"/>
</dbReference>
<dbReference type="PROSITE" id="PS00955">
    <property type="entry name" value="IGP_DEHYDRATASE_2"/>
    <property type="match status" value="1"/>
</dbReference>
<dbReference type="FunFam" id="3.30.230.40:FF:000001">
    <property type="entry name" value="Imidazoleglycerol-phosphate dehydratase HisB"/>
    <property type="match status" value="1"/>
</dbReference>
<evidence type="ECO:0000313" key="9">
    <source>
        <dbReference type="EMBL" id="KHD96488.1"/>
    </source>
</evidence>
<comment type="catalytic activity">
    <reaction evidence="6 7">
        <text>D-erythro-1-(imidazol-4-yl)glycerol 3-phosphate = 3-(imidazol-4-yl)-2-oxopropyl phosphate + H2O</text>
        <dbReference type="Rhea" id="RHEA:11040"/>
        <dbReference type="ChEBI" id="CHEBI:15377"/>
        <dbReference type="ChEBI" id="CHEBI:57766"/>
        <dbReference type="ChEBI" id="CHEBI:58278"/>
        <dbReference type="EC" id="4.2.1.19"/>
    </reaction>
</comment>
<organism evidence="9 10">
    <name type="scientific">Kocuria rosea subsp. polaris</name>
    <dbReference type="NCBI Taxonomy" id="136273"/>
    <lineage>
        <taxon>Bacteria</taxon>
        <taxon>Bacillati</taxon>
        <taxon>Actinomycetota</taxon>
        <taxon>Actinomycetes</taxon>
        <taxon>Micrococcales</taxon>
        <taxon>Micrococcaceae</taxon>
        <taxon>Kocuria</taxon>
    </lineage>
</organism>
<proteinExistence type="inferred from homology"/>
<keyword evidence="10" id="KW-1185">Reference proteome</keyword>
<dbReference type="Gene3D" id="3.30.230.40">
    <property type="entry name" value="Imidazole glycerol phosphate dehydratase, domain 1"/>
    <property type="match status" value="2"/>
</dbReference>
<dbReference type="GO" id="GO:0004424">
    <property type="term" value="F:imidazoleglycerol-phosphate dehydratase activity"/>
    <property type="evidence" value="ECO:0007669"/>
    <property type="project" value="UniProtKB-UniRule"/>
</dbReference>
<dbReference type="NCBIfam" id="NF002114">
    <property type="entry name" value="PRK00951.2-4"/>
    <property type="match status" value="1"/>
</dbReference>
<name>A0A0A6VQ08_KOCRO</name>
<dbReference type="AlphaFoldDB" id="A0A0A6VQ08"/>
<dbReference type="InterPro" id="IPR020565">
    <property type="entry name" value="ImidazoleglycerP_deHydtase_CS"/>
</dbReference>
<evidence type="ECO:0000256" key="2">
    <source>
        <dbReference type="ARBA" id="ARBA00016664"/>
    </source>
</evidence>
<comment type="subcellular location">
    <subcellularLocation>
        <location evidence="6 7">Cytoplasm</location>
    </subcellularLocation>
</comment>
<reference evidence="9 10" key="1">
    <citation type="journal article" date="2003" name="Int. J. Syst. Evol. Microbiol.">
        <title>Kocuria polaris sp. nov., an orange-pigmented psychrophilic bacterium isolated from an Antarctic cyanobacterial mat sample.</title>
        <authorList>
            <person name="Reddy G.S."/>
            <person name="Prakash J.S."/>
            <person name="Prabahar V."/>
            <person name="Matsumoto G.I."/>
            <person name="Stackebrandt E."/>
            <person name="Shivaji S."/>
        </authorList>
    </citation>
    <scope>NUCLEOTIDE SEQUENCE [LARGE SCALE GENOMIC DNA]</scope>
    <source>
        <strain evidence="9 10">CMS 76or</strain>
    </source>
</reference>
<comment type="caution">
    <text evidence="9">The sequence shown here is derived from an EMBL/GenBank/DDBJ whole genome shotgun (WGS) entry which is preliminary data.</text>
</comment>
<comment type="pathway">
    <text evidence="1 6 7">Amino-acid biosynthesis; L-histidine biosynthesis; L-histidine from 5-phospho-alpha-D-ribose 1-diphosphate: step 6/9.</text>
</comment>
<dbReference type="PANTHER" id="PTHR23133">
    <property type="entry name" value="IMIDAZOLEGLYCEROL-PHOSPHATE DEHYDRATASE HIS7"/>
    <property type="match status" value="1"/>
</dbReference>
<evidence type="ECO:0000256" key="1">
    <source>
        <dbReference type="ARBA" id="ARBA00005047"/>
    </source>
</evidence>
<dbReference type="PANTHER" id="PTHR23133:SF2">
    <property type="entry name" value="IMIDAZOLEGLYCEROL-PHOSPHATE DEHYDRATASE"/>
    <property type="match status" value="1"/>
</dbReference>
<evidence type="ECO:0000256" key="5">
    <source>
        <dbReference type="ARBA" id="ARBA00023239"/>
    </source>
</evidence>
<dbReference type="UniPathway" id="UPA00031">
    <property type="reaction ID" value="UER00011"/>
</dbReference>
<evidence type="ECO:0000313" key="10">
    <source>
        <dbReference type="Proteomes" id="UP000030466"/>
    </source>
</evidence>
<evidence type="ECO:0000256" key="3">
    <source>
        <dbReference type="ARBA" id="ARBA00022605"/>
    </source>
</evidence>
<comment type="similarity">
    <text evidence="6 7">Belongs to the imidazoleglycerol-phosphate dehydratase family.</text>
</comment>
<dbReference type="InterPro" id="IPR038494">
    <property type="entry name" value="IGPD_sf"/>
</dbReference>
<dbReference type="NCBIfam" id="NF002111">
    <property type="entry name" value="PRK00951.2-1"/>
    <property type="match status" value="1"/>
</dbReference>